<dbReference type="SUPFAM" id="SSF46689">
    <property type="entry name" value="Homeodomain-like"/>
    <property type="match status" value="1"/>
</dbReference>
<dbReference type="InterPro" id="IPR012337">
    <property type="entry name" value="RNaseH-like_sf"/>
</dbReference>
<dbReference type="GO" id="GO:0006313">
    <property type="term" value="P:DNA transposition"/>
    <property type="evidence" value="ECO:0007669"/>
    <property type="project" value="InterPro"/>
</dbReference>
<dbReference type="InterPro" id="IPR048020">
    <property type="entry name" value="Transpos_IS3"/>
</dbReference>
<dbReference type="AlphaFoldDB" id="A0A3Y9JCB1"/>
<dbReference type="GO" id="GO:0015074">
    <property type="term" value="P:DNA integration"/>
    <property type="evidence" value="ECO:0007669"/>
    <property type="project" value="InterPro"/>
</dbReference>
<reference evidence="4" key="1">
    <citation type="submission" date="2019-08" db="EMBL/GenBank/DDBJ databases">
        <authorList>
            <person name="Ashton P.M."/>
            <person name="Dallman T."/>
            <person name="Nair S."/>
            <person name="De Pinna E."/>
            <person name="Peters T."/>
            <person name="Grant K."/>
        </authorList>
    </citation>
    <scope>NUCLEOTIDE SEQUENCE</scope>
    <source>
        <strain evidence="3">527491</strain>
        <strain evidence="4">780192</strain>
    </source>
</reference>
<dbReference type="GO" id="GO:0043565">
    <property type="term" value="F:sequence-specific DNA binding"/>
    <property type="evidence" value="ECO:0007669"/>
    <property type="project" value="InterPro"/>
</dbReference>
<dbReference type="Pfam" id="PF13276">
    <property type="entry name" value="HTH_21"/>
    <property type="match status" value="1"/>
</dbReference>
<dbReference type="InterPro" id="IPR050900">
    <property type="entry name" value="Transposase_IS3/IS150/IS904"/>
</dbReference>
<dbReference type="PANTHER" id="PTHR46889:SF4">
    <property type="entry name" value="TRANSPOSASE INSO FOR INSERTION SEQUENCE ELEMENT IS911B-RELATED"/>
    <property type="match status" value="1"/>
</dbReference>
<dbReference type="EMBL" id="AAJCYU010000044">
    <property type="protein sequence ID" value="ECK7315412.1"/>
    <property type="molecule type" value="Genomic_DNA"/>
</dbReference>
<feature type="domain" description="Integrase catalytic" evidence="2">
    <location>
        <begin position="285"/>
        <end position="447"/>
    </location>
</feature>
<dbReference type="InterPro" id="IPR009057">
    <property type="entry name" value="Homeodomain-like_sf"/>
</dbReference>
<dbReference type="PANTHER" id="PTHR46889">
    <property type="entry name" value="TRANSPOSASE INSF FOR INSERTION SEQUENCE IS3B-RELATED"/>
    <property type="match status" value="1"/>
</dbReference>
<dbReference type="Pfam" id="PF01527">
    <property type="entry name" value="HTH_Tnp_1"/>
    <property type="match status" value="1"/>
</dbReference>
<dbReference type="GO" id="GO:0004803">
    <property type="term" value="F:transposase activity"/>
    <property type="evidence" value="ECO:0007669"/>
    <property type="project" value="InterPro"/>
</dbReference>
<evidence type="ECO:0000313" key="4">
    <source>
        <dbReference type="EMBL" id="ECK7315412.1"/>
    </source>
</evidence>
<dbReference type="InterPro" id="IPR002514">
    <property type="entry name" value="Transposase_8"/>
</dbReference>
<dbReference type="Gene3D" id="1.10.10.10">
    <property type="entry name" value="Winged helix-like DNA-binding domain superfamily/Winged helix DNA-binding domain"/>
    <property type="match status" value="2"/>
</dbReference>
<dbReference type="Pfam" id="PF00665">
    <property type="entry name" value="rve"/>
    <property type="match status" value="1"/>
</dbReference>
<comment type="caution">
    <text evidence="4">The sequence shown here is derived from an EMBL/GenBank/DDBJ whole genome shotgun (WGS) entry which is preliminary data.</text>
</comment>
<dbReference type="Gene3D" id="3.30.420.10">
    <property type="entry name" value="Ribonuclease H-like superfamily/Ribonuclease H"/>
    <property type="match status" value="1"/>
</dbReference>
<name>A0A3Y9JCB1_SALET</name>
<evidence type="ECO:0000313" key="3">
    <source>
        <dbReference type="EMBL" id="ECI4618485.1"/>
    </source>
</evidence>
<dbReference type="SUPFAM" id="SSF53098">
    <property type="entry name" value="Ribonuclease H-like"/>
    <property type="match status" value="1"/>
</dbReference>
<dbReference type="InterPro" id="IPR025948">
    <property type="entry name" value="HTH-like_dom"/>
</dbReference>
<protein>
    <submittedName>
        <fullName evidence="4">IS3 family transposase</fullName>
    </submittedName>
</protein>
<dbReference type="SUPFAM" id="SSF48295">
    <property type="entry name" value="TrpR-like"/>
    <property type="match status" value="1"/>
</dbReference>
<sequence length="448" mass="52276">MVKFSLRFKQEVAEKYLEGELSLKAVAKMYNLCPSSVRKWAYVYREHGIEILSGKKGSHSAEFKLMVVKEVVDGGFSARETAVKHGLPAFNTICRWIEKYRKYGDDAFTRKHRKISTLTDKNIVPSTPEPELTNSEREELEQLRVENAYLKKLKALVQEKTPLSTQEKVSVVNELRQEWPLSRLLIAAELPRSTFYYHIRRLADPDRYQFARALVLKIYHQHKGRYGYRRIKLACRNEGVLLNGKTVRKLMKELGISSLIRVKKYRSYRGSEGRACDNILKRQFDAKRPNEKWVTDVTEFKVNGRKLYLSPIMDLYNGEIIAYNLAARPLPSMVNTMLTDALKRLAKDERPLLHSDQGWQYQMPRWQRWLKSNGITQSMSRKGNCLDNAAIESFFGTLKAECYYLNEYKSVEELKRDIISYINYYNNLRIKEKLGGLSPIEYQLRQAA</sequence>
<dbReference type="InterPro" id="IPR001584">
    <property type="entry name" value="Integrase_cat-core"/>
</dbReference>
<accession>A0A3Y9JCB1</accession>
<evidence type="ECO:0000256" key="1">
    <source>
        <dbReference type="ARBA" id="ARBA00009964"/>
    </source>
</evidence>
<dbReference type="NCBIfam" id="NF033516">
    <property type="entry name" value="transpos_IS3"/>
    <property type="match status" value="1"/>
</dbReference>
<dbReference type="InterPro" id="IPR036388">
    <property type="entry name" value="WH-like_DNA-bd_sf"/>
</dbReference>
<dbReference type="EMBL" id="AAIVFG010000048">
    <property type="protein sequence ID" value="ECI4618485.1"/>
    <property type="molecule type" value="Genomic_DNA"/>
</dbReference>
<organism evidence="4">
    <name type="scientific">Salmonella enterica I</name>
    <dbReference type="NCBI Taxonomy" id="59201"/>
    <lineage>
        <taxon>Bacteria</taxon>
        <taxon>Pseudomonadati</taxon>
        <taxon>Pseudomonadota</taxon>
        <taxon>Gammaproteobacteria</taxon>
        <taxon>Enterobacterales</taxon>
        <taxon>Enterobacteriaceae</taxon>
        <taxon>Salmonella</taxon>
    </lineage>
</organism>
<dbReference type="Pfam" id="PF13333">
    <property type="entry name" value="rve_2"/>
    <property type="match status" value="1"/>
</dbReference>
<proteinExistence type="inferred from homology"/>
<dbReference type="PROSITE" id="PS50994">
    <property type="entry name" value="INTEGRASE"/>
    <property type="match status" value="1"/>
</dbReference>
<gene>
    <name evidence="3" type="ORF">DPC26_23250</name>
    <name evidence="4" type="ORF">FRN22_22190</name>
</gene>
<dbReference type="InterPro" id="IPR036397">
    <property type="entry name" value="RNaseH_sf"/>
</dbReference>
<comment type="similarity">
    <text evidence="1">Belongs to the transposase 8 family.</text>
</comment>
<evidence type="ECO:0000259" key="2">
    <source>
        <dbReference type="PROSITE" id="PS50994"/>
    </source>
</evidence>
<dbReference type="InterPro" id="IPR010921">
    <property type="entry name" value="Trp_repressor/repl_initiator"/>
</dbReference>